<name>I0WZC9_RHOOP</name>
<comment type="caution">
    <text evidence="1">The sequence shown here is derived from an EMBL/GenBank/DDBJ whole genome shotgun (WGS) entry which is preliminary data.</text>
</comment>
<dbReference type="Proteomes" id="UP000006447">
    <property type="component" value="Unassembled WGS sequence"/>
</dbReference>
<evidence type="ECO:0000313" key="1">
    <source>
        <dbReference type="EMBL" id="EID81745.1"/>
    </source>
</evidence>
<proteinExistence type="predicted"/>
<dbReference type="EMBL" id="AJJH01000010">
    <property type="protein sequence ID" value="EID81745.1"/>
    <property type="molecule type" value="Genomic_DNA"/>
</dbReference>
<protein>
    <submittedName>
        <fullName evidence="1">Uncharacterized protein</fullName>
    </submittedName>
</protein>
<organism evidence="1 2">
    <name type="scientific">Rhodococcus opacus RKJ300 = JCM 13270</name>
    <dbReference type="NCBI Taxonomy" id="1165867"/>
    <lineage>
        <taxon>Bacteria</taxon>
        <taxon>Bacillati</taxon>
        <taxon>Actinomycetota</taxon>
        <taxon>Actinomycetes</taxon>
        <taxon>Mycobacteriales</taxon>
        <taxon>Nocardiaceae</taxon>
        <taxon>Rhodococcus</taxon>
    </lineage>
</organism>
<evidence type="ECO:0000313" key="2">
    <source>
        <dbReference type="Proteomes" id="UP000006447"/>
    </source>
</evidence>
<gene>
    <name evidence="1" type="ORF">W59_01204</name>
</gene>
<accession>I0WZC9</accession>
<reference evidence="1 2" key="1">
    <citation type="journal article" date="2012" name="J. Bacteriol.">
        <title>Draft genome sequence of the nitrophenol-degrading actinomycete Rhodococcus imtechensis RKJ300.</title>
        <authorList>
            <person name="Vikram S."/>
            <person name="Kumar S."/>
            <person name="Subramanian S."/>
            <person name="Raghava G.P."/>
        </authorList>
    </citation>
    <scope>NUCLEOTIDE SEQUENCE [LARGE SCALE GENOMIC DNA]</scope>
    <source>
        <strain evidence="1 2">RKJ300</strain>
    </source>
</reference>
<dbReference type="AlphaFoldDB" id="I0WZC9"/>
<sequence length="97" mass="10548">MPSSFGVRAIDPVRVPLTMSTPVFTTLSLLLGEPRITSFESLFPQGLSPSTQQRTGNAGLGVVPDRDVMLLRPSLQNVRLKAFGIAEHSEFRLILAV</sequence>